<evidence type="ECO:0000313" key="3">
    <source>
        <dbReference type="EMBL" id="ESO02273.1"/>
    </source>
</evidence>
<sequence length="740" mass="85161">MKRRQIRCLNQVDTLSSDYEPPNISTAASVFKDSTKEPENENIEMNLKASTETFRNDDNKQKEHDNTKVSGLQKTWFKFRRYLSKGNLNTLPTVNKNSCMLEKAECNVDKIINKNDATLSSNNNVAEIKQPIIKTPAKELKIPDLPELDGNNNVTLIRSKNSSKRYSTENVERWLKYYHSDKIGNNSSNNFLENTTESRTFHRSRTYGSQHHQRSHRKCHSRDNSELTSSNSSPEHHTSKTFRQSRKCHLQNPALQLPSMNNYPVIDLNNYRLSTGYQKYASKENNLNNKLTSSKPDVNNNYETGIKNKKVPADVTSSYNNLNPSLLQFVSELIDGLEKMQTNDSTVNPPTTIEPTWGTNYSTNKRVPTTHPILNDDTNAGRLSNVTKDDSTETIKCHQHDETSYRNVINVHETCRGDNMNKHNVQAKKGRNRASYNHVFRGTEDYDDTLQYYFKKKQSRHLTSTPDDSNRHIIDQNFFIAGKISSKEKNNYVDYEDDDVFDNSILLTSRDRRMSLNEFSIPSSNKNIKNFDCNVINKGHNNNNNKNNNNNNFNKYHLNENTVKVEVFDVAPSIAACLSNNGLRLILDKKREVVLDFNINSDPTELVHELRVIQEKAKISHSNVFGILEHVINLQSRMIQKLQSDLKNVETGGGKMVKRKIYSISRILYSSMSSQASYEKPDQHTLKGIMQFTSTKCVERQSVMSMKMHRYKKRLNKNHTMALIQIYILAVIGNYFLLVK</sequence>
<dbReference type="GeneID" id="20199211"/>
<dbReference type="CTD" id="20199211"/>
<feature type="compositionally biased region" description="Polar residues" evidence="1">
    <location>
        <begin position="341"/>
        <end position="367"/>
    </location>
</feature>
<dbReference type="AlphaFoldDB" id="T1ERL1"/>
<dbReference type="EMBL" id="AMQM01000833">
    <property type="status" value="NOT_ANNOTATED_CDS"/>
    <property type="molecule type" value="Genomic_DNA"/>
</dbReference>
<accession>T1ERL1</accession>
<dbReference type="EnsemblMetazoa" id="HelroT161523">
    <property type="protein sequence ID" value="HelroP161523"/>
    <property type="gene ID" value="HelroG161523"/>
</dbReference>
<keyword evidence="5" id="KW-1185">Reference proteome</keyword>
<feature type="compositionally biased region" description="Basic residues" evidence="1">
    <location>
        <begin position="201"/>
        <end position="220"/>
    </location>
</feature>
<evidence type="ECO:0000256" key="1">
    <source>
        <dbReference type="SAM" id="MobiDB-lite"/>
    </source>
</evidence>
<feature type="compositionally biased region" description="Polar residues" evidence="1">
    <location>
        <begin position="185"/>
        <end position="198"/>
    </location>
</feature>
<feature type="region of interest" description="Disordered" evidence="1">
    <location>
        <begin position="185"/>
        <end position="246"/>
    </location>
</feature>
<keyword evidence="2" id="KW-0812">Transmembrane</keyword>
<name>T1ERL1_HELRO</name>
<evidence type="ECO:0000313" key="4">
    <source>
        <dbReference type="EnsemblMetazoa" id="HelroP161523"/>
    </source>
</evidence>
<dbReference type="Proteomes" id="UP000015101">
    <property type="component" value="Unassembled WGS sequence"/>
</dbReference>
<reference evidence="3 5" key="2">
    <citation type="journal article" date="2013" name="Nature">
        <title>Insights into bilaterian evolution from three spiralian genomes.</title>
        <authorList>
            <person name="Simakov O."/>
            <person name="Marletaz F."/>
            <person name="Cho S.J."/>
            <person name="Edsinger-Gonzales E."/>
            <person name="Havlak P."/>
            <person name="Hellsten U."/>
            <person name="Kuo D.H."/>
            <person name="Larsson T."/>
            <person name="Lv J."/>
            <person name="Arendt D."/>
            <person name="Savage R."/>
            <person name="Osoegawa K."/>
            <person name="de Jong P."/>
            <person name="Grimwood J."/>
            <person name="Chapman J.A."/>
            <person name="Shapiro H."/>
            <person name="Aerts A."/>
            <person name="Otillar R.P."/>
            <person name="Terry A.Y."/>
            <person name="Boore J.L."/>
            <person name="Grigoriev I.V."/>
            <person name="Lindberg D.R."/>
            <person name="Seaver E.C."/>
            <person name="Weisblat D.A."/>
            <person name="Putnam N.H."/>
            <person name="Rokhsar D.S."/>
        </authorList>
    </citation>
    <scope>NUCLEOTIDE SEQUENCE</scope>
</reference>
<keyword evidence="2" id="KW-0472">Membrane</keyword>
<keyword evidence="2" id="KW-1133">Transmembrane helix</keyword>
<organism evidence="4 5">
    <name type="scientific">Helobdella robusta</name>
    <name type="common">Californian leech</name>
    <dbReference type="NCBI Taxonomy" id="6412"/>
    <lineage>
        <taxon>Eukaryota</taxon>
        <taxon>Metazoa</taxon>
        <taxon>Spiralia</taxon>
        <taxon>Lophotrochozoa</taxon>
        <taxon>Annelida</taxon>
        <taxon>Clitellata</taxon>
        <taxon>Hirudinea</taxon>
        <taxon>Rhynchobdellida</taxon>
        <taxon>Glossiphoniidae</taxon>
        <taxon>Helobdella</taxon>
    </lineage>
</organism>
<dbReference type="RefSeq" id="XP_009019681.1">
    <property type="nucleotide sequence ID" value="XM_009021433.1"/>
</dbReference>
<reference evidence="4" key="3">
    <citation type="submission" date="2015-06" db="UniProtKB">
        <authorList>
            <consortium name="EnsemblMetazoa"/>
        </authorList>
    </citation>
    <scope>IDENTIFICATION</scope>
</reference>
<reference evidence="5" key="1">
    <citation type="submission" date="2012-12" db="EMBL/GenBank/DDBJ databases">
        <authorList>
            <person name="Hellsten U."/>
            <person name="Grimwood J."/>
            <person name="Chapman J.A."/>
            <person name="Shapiro H."/>
            <person name="Aerts A."/>
            <person name="Otillar R.P."/>
            <person name="Terry A.Y."/>
            <person name="Boore J.L."/>
            <person name="Simakov O."/>
            <person name="Marletaz F."/>
            <person name="Cho S.-J."/>
            <person name="Edsinger-Gonzales E."/>
            <person name="Havlak P."/>
            <person name="Kuo D.-H."/>
            <person name="Larsson T."/>
            <person name="Lv J."/>
            <person name="Arendt D."/>
            <person name="Savage R."/>
            <person name="Osoegawa K."/>
            <person name="de Jong P."/>
            <person name="Lindberg D.R."/>
            <person name="Seaver E.C."/>
            <person name="Weisblat D.A."/>
            <person name="Putnam N.H."/>
            <person name="Grigoriev I.V."/>
            <person name="Rokhsar D.S."/>
        </authorList>
    </citation>
    <scope>NUCLEOTIDE SEQUENCE</scope>
</reference>
<feature type="transmembrane region" description="Helical" evidence="2">
    <location>
        <begin position="720"/>
        <end position="738"/>
    </location>
</feature>
<dbReference type="InParanoid" id="T1ERL1"/>
<feature type="region of interest" description="Disordered" evidence="1">
    <location>
        <begin position="341"/>
        <end position="388"/>
    </location>
</feature>
<gene>
    <name evidence="4" type="primary">20199211</name>
    <name evidence="3" type="ORF">HELRODRAFT_161523</name>
</gene>
<evidence type="ECO:0000313" key="5">
    <source>
        <dbReference type="Proteomes" id="UP000015101"/>
    </source>
</evidence>
<protein>
    <submittedName>
        <fullName evidence="3 4">Uncharacterized protein</fullName>
    </submittedName>
</protein>
<feature type="compositionally biased region" description="Polar residues" evidence="1">
    <location>
        <begin position="376"/>
        <end position="386"/>
    </location>
</feature>
<dbReference type="KEGG" id="hro:HELRODRAFT_161523"/>
<dbReference type="EMBL" id="KB096742">
    <property type="protein sequence ID" value="ESO02273.1"/>
    <property type="molecule type" value="Genomic_DNA"/>
</dbReference>
<dbReference type="HOGENOM" id="CLU_375213_0_0_1"/>
<proteinExistence type="predicted"/>
<evidence type="ECO:0000256" key="2">
    <source>
        <dbReference type="SAM" id="Phobius"/>
    </source>
</evidence>